<evidence type="ECO:0000259" key="1">
    <source>
        <dbReference type="Pfam" id="PF01966"/>
    </source>
</evidence>
<dbReference type="Pfam" id="PF01966">
    <property type="entry name" value="HD"/>
    <property type="match status" value="1"/>
</dbReference>
<protein>
    <recommendedName>
        <fullName evidence="1">HD domain-containing protein</fullName>
    </recommendedName>
</protein>
<dbReference type="InterPro" id="IPR006675">
    <property type="entry name" value="HDIG_dom"/>
</dbReference>
<sequence length="213" mass="24622">MCQTVENLKYMINSNVIPTLYYDIDSNFVPSDKDCITLWDKYGVFDNIRQHSVVVANFAEALAKQAVKVGYTNYIKSCRAGGLLHDIAKSYTVHYGGSHAQLGASWVISSTGNYRLGQVVLNHVEWKWSLPKCLIHPLFIVMYSDKRVQHNIPVSLENRYTDLILRYGKTEDSRKAIYRSWEHLKNIERVLSTQLELPLYEYTLIGRRLVFRA</sequence>
<dbReference type="EMBL" id="AM180252">
    <property type="protein sequence ID" value="CAJ54737.1"/>
    <property type="molecule type" value="Genomic_DNA"/>
</dbReference>
<gene>
    <name evidence="2" type="ordered locus">LI0683</name>
</gene>
<dbReference type="SUPFAM" id="SSF109604">
    <property type="entry name" value="HD-domain/PDEase-like"/>
    <property type="match status" value="1"/>
</dbReference>
<dbReference type="STRING" id="363253.LI0683"/>
<dbReference type="NCBIfam" id="TIGR00277">
    <property type="entry name" value="HDIG"/>
    <property type="match status" value="1"/>
</dbReference>
<keyword evidence="3" id="KW-1185">Reference proteome</keyword>
<dbReference type="OrthoDB" id="5431498at2"/>
<proteinExistence type="predicted"/>
<evidence type="ECO:0000313" key="2">
    <source>
        <dbReference type="EMBL" id="CAJ54737.1"/>
    </source>
</evidence>
<dbReference type="Proteomes" id="UP000002430">
    <property type="component" value="Chromosome"/>
</dbReference>
<organism evidence="2 3">
    <name type="scientific">Lawsonia intracellularis (strain PHE/MN1-00)</name>
    <dbReference type="NCBI Taxonomy" id="363253"/>
    <lineage>
        <taxon>Bacteria</taxon>
        <taxon>Pseudomonadati</taxon>
        <taxon>Thermodesulfobacteriota</taxon>
        <taxon>Desulfovibrionia</taxon>
        <taxon>Desulfovibrionales</taxon>
        <taxon>Desulfovibrionaceae</taxon>
        <taxon>Lawsonia</taxon>
    </lineage>
</organism>
<feature type="domain" description="HD" evidence="1">
    <location>
        <begin position="50"/>
        <end position="145"/>
    </location>
</feature>
<dbReference type="eggNOG" id="COG2206">
    <property type="taxonomic scope" value="Bacteria"/>
</dbReference>
<name>Q1MQJ0_LAWIP</name>
<dbReference type="Gene3D" id="1.10.3210.10">
    <property type="entry name" value="Hypothetical protein af1432"/>
    <property type="match status" value="1"/>
</dbReference>
<dbReference type="CDD" id="cd00077">
    <property type="entry name" value="HDc"/>
    <property type="match status" value="1"/>
</dbReference>
<dbReference type="AlphaFoldDB" id="Q1MQJ0"/>
<accession>Q1MQJ0</accession>
<dbReference type="KEGG" id="lip:LI0683"/>
<evidence type="ECO:0000313" key="3">
    <source>
        <dbReference type="Proteomes" id="UP000002430"/>
    </source>
</evidence>
<reference evidence="2 3" key="1">
    <citation type="submission" date="2005-11" db="EMBL/GenBank/DDBJ databases">
        <title>The complete genome sequence of Lawsonia intracellularis: the causative agent of proliferative enteropathy.</title>
        <authorList>
            <person name="Kaur K."/>
            <person name="Zhang Q."/>
            <person name="Beckler D."/>
            <person name="Munir S."/>
            <person name="Li L."/>
            <person name="Kinsley K."/>
            <person name="Herron L."/>
            <person name="Peterson A."/>
            <person name="May B."/>
            <person name="Singh S."/>
            <person name="Gebhart C."/>
            <person name="Kapur V."/>
        </authorList>
    </citation>
    <scope>NUCLEOTIDE SEQUENCE [LARGE SCALE GENOMIC DNA]</scope>
    <source>
        <strain evidence="2 3">PHE/MN1-00</strain>
    </source>
</reference>
<dbReference type="InterPro" id="IPR003607">
    <property type="entry name" value="HD/PDEase_dom"/>
</dbReference>
<dbReference type="InterPro" id="IPR006674">
    <property type="entry name" value="HD_domain"/>
</dbReference>
<dbReference type="HOGENOM" id="CLU_116766_0_0_7"/>